<dbReference type="PATRIC" id="fig|298794.3.peg.5531"/>
<keyword evidence="1" id="KW-0732">Signal</keyword>
<evidence type="ECO:0000313" key="2">
    <source>
        <dbReference type="EMBL" id="KMO43324.1"/>
    </source>
</evidence>
<proteinExistence type="predicted"/>
<protein>
    <recommendedName>
        <fullName evidence="4">DUF4019 domain-containing protein</fullName>
    </recommendedName>
</protein>
<evidence type="ECO:0008006" key="4">
    <source>
        <dbReference type="Google" id="ProtNLM"/>
    </source>
</evidence>
<accession>A0A0J6TBU1</accession>
<dbReference type="AlphaFoldDB" id="A0A0J6TBU1"/>
<evidence type="ECO:0000256" key="1">
    <source>
        <dbReference type="SAM" id="SignalP"/>
    </source>
</evidence>
<gene>
    <name evidence="2" type="ORF">VQ02_00555</name>
</gene>
<feature type="signal peptide" evidence="1">
    <location>
        <begin position="1"/>
        <end position="25"/>
    </location>
</feature>
<dbReference type="Proteomes" id="UP000035955">
    <property type="component" value="Unassembled WGS sequence"/>
</dbReference>
<reference evidence="2 3" key="1">
    <citation type="submission" date="2015-03" db="EMBL/GenBank/DDBJ databases">
        <title>Genome sequencing of Methylobacterium variabile DSM 16961.</title>
        <authorList>
            <person name="Chaudhry V."/>
            <person name="Patil P.B."/>
        </authorList>
    </citation>
    <scope>NUCLEOTIDE SEQUENCE [LARGE SCALE GENOMIC DNA]</scope>
    <source>
        <strain evidence="2 3">DSM 16961</strain>
    </source>
</reference>
<organism evidence="2 3">
    <name type="scientific">Methylobacterium variabile</name>
    <dbReference type="NCBI Taxonomy" id="298794"/>
    <lineage>
        <taxon>Bacteria</taxon>
        <taxon>Pseudomonadati</taxon>
        <taxon>Pseudomonadota</taxon>
        <taxon>Alphaproteobacteria</taxon>
        <taxon>Hyphomicrobiales</taxon>
        <taxon>Methylobacteriaceae</taxon>
        <taxon>Methylobacterium</taxon>
    </lineage>
</organism>
<name>A0A0J6TBU1_9HYPH</name>
<keyword evidence="3" id="KW-1185">Reference proteome</keyword>
<dbReference type="EMBL" id="LABY01000004">
    <property type="protein sequence ID" value="KMO43324.1"/>
    <property type="molecule type" value="Genomic_DNA"/>
</dbReference>
<evidence type="ECO:0000313" key="3">
    <source>
        <dbReference type="Proteomes" id="UP000035955"/>
    </source>
</evidence>
<comment type="caution">
    <text evidence="2">The sequence shown here is derived from an EMBL/GenBank/DDBJ whole genome shotgun (WGS) entry which is preliminary data.</text>
</comment>
<feature type="chain" id="PRO_5005282119" description="DUF4019 domain-containing protein" evidence="1">
    <location>
        <begin position="26"/>
        <end position="168"/>
    </location>
</feature>
<sequence>MKPGPRLAALALAALLAGAAGPAGAQPAPEAGAAGSGPAAPLPARPDDLVAYVTAALRDHDLPAFERLVNWSGMRAQRRRLTLYQIRSGFGRPIKRAALEPMPEDGLAEATARGTLKANMPVTERLRVVFDEPPVEGDAAPTSIFLIGRENGTYRIALLVPTGPPRGK</sequence>